<feature type="compositionally biased region" description="Low complexity" evidence="1">
    <location>
        <begin position="10"/>
        <end position="19"/>
    </location>
</feature>
<dbReference type="AlphaFoldDB" id="A0A9D1VU15"/>
<reference evidence="3" key="1">
    <citation type="journal article" date="2021" name="PeerJ">
        <title>Extensive microbial diversity within the chicken gut microbiome revealed by metagenomics and culture.</title>
        <authorList>
            <person name="Gilroy R."/>
            <person name="Ravi A."/>
            <person name="Getino M."/>
            <person name="Pursley I."/>
            <person name="Horton D.L."/>
            <person name="Alikhan N.F."/>
            <person name="Baker D."/>
            <person name="Gharbi K."/>
            <person name="Hall N."/>
            <person name="Watson M."/>
            <person name="Adriaenssens E.M."/>
            <person name="Foster-Nyarko E."/>
            <person name="Jarju S."/>
            <person name="Secka A."/>
            <person name="Antonio M."/>
            <person name="Oren A."/>
            <person name="Chaudhuri R.R."/>
            <person name="La Ragione R."/>
            <person name="Hildebrand F."/>
            <person name="Pallen M.J."/>
        </authorList>
    </citation>
    <scope>NUCLEOTIDE SEQUENCE</scope>
    <source>
        <strain evidence="3">26628</strain>
    </source>
</reference>
<evidence type="ECO:0000313" key="4">
    <source>
        <dbReference type="Proteomes" id="UP000824249"/>
    </source>
</evidence>
<comment type="caution">
    <text evidence="3">The sequence shown here is derived from an EMBL/GenBank/DDBJ whole genome shotgun (WGS) entry which is preliminary data.</text>
</comment>
<feature type="region of interest" description="Disordered" evidence="1">
    <location>
        <begin position="1"/>
        <end position="60"/>
    </location>
</feature>
<accession>A0A9D1VU15</accession>
<dbReference type="EMBL" id="DXFD01000045">
    <property type="protein sequence ID" value="HIX46575.1"/>
    <property type="molecule type" value="Genomic_DNA"/>
</dbReference>
<evidence type="ECO:0000259" key="2">
    <source>
        <dbReference type="Pfam" id="PF06889"/>
    </source>
</evidence>
<feature type="domain" description="DUF1266" evidence="2">
    <location>
        <begin position="214"/>
        <end position="380"/>
    </location>
</feature>
<evidence type="ECO:0000313" key="3">
    <source>
        <dbReference type="EMBL" id="HIX46575.1"/>
    </source>
</evidence>
<dbReference type="Proteomes" id="UP000824249">
    <property type="component" value="Unassembled WGS sequence"/>
</dbReference>
<protein>
    <submittedName>
        <fullName evidence="3">DUF1266 domain-containing protein</fullName>
    </submittedName>
</protein>
<name>A0A9D1VU15_9FIRM</name>
<dbReference type="InterPro" id="IPR009677">
    <property type="entry name" value="DUF1266"/>
</dbReference>
<proteinExistence type="predicted"/>
<evidence type="ECO:0000256" key="1">
    <source>
        <dbReference type="SAM" id="MobiDB-lite"/>
    </source>
</evidence>
<sequence length="386" mass="43425">MDSKEIMERANAAKAKASARMQEMLARTQEIQDAAEKRRAEAQEQEAERARRAQEQEAANLQRQQEILAQMMGAEFARQSAETEAKIAAEVQKQVGEMAGLGAQELIGKIYGDDMAMLAAAFDTLEQWEGDTEDGEEEEMTSEQLYGFVEEKLAEVARLEEPSPAPYEDSPAQWERFGILLSGIISTLNEHKLDELDVEEHIPVMDQQIVSLVRNSWGITGREELLDTLYYLAREGYRDRFERYASAVKAEDLFDEDMDAEEREGVARGWAFVSHFQGKYGSDFLLGWDIGRAAMITRWGYFIGWITRAEAVQLLSDMAQVAANGLGGWREFAQSYIFGGAFWKEVCAADAGQYLTSLTDAVRKLLGSGGDGGQWRRCPWPKPARR</sequence>
<gene>
    <name evidence="3" type="ORF">H9737_02680</name>
</gene>
<reference evidence="3" key="2">
    <citation type="submission" date="2021-04" db="EMBL/GenBank/DDBJ databases">
        <authorList>
            <person name="Gilroy R."/>
        </authorList>
    </citation>
    <scope>NUCLEOTIDE SEQUENCE</scope>
    <source>
        <strain evidence="3">26628</strain>
    </source>
</reference>
<feature type="compositionally biased region" description="Basic and acidic residues" evidence="1">
    <location>
        <begin position="34"/>
        <end position="55"/>
    </location>
</feature>
<dbReference type="Pfam" id="PF06889">
    <property type="entry name" value="DUF1266"/>
    <property type="match status" value="1"/>
</dbReference>
<organism evidence="3 4">
    <name type="scientific">Candidatus Borkfalkia faecigallinarum</name>
    <dbReference type="NCBI Taxonomy" id="2838509"/>
    <lineage>
        <taxon>Bacteria</taxon>
        <taxon>Bacillati</taxon>
        <taxon>Bacillota</taxon>
        <taxon>Clostridia</taxon>
        <taxon>Christensenellales</taxon>
        <taxon>Christensenellaceae</taxon>
        <taxon>Candidatus Borkfalkia</taxon>
    </lineage>
</organism>